<reference evidence="1 2" key="1">
    <citation type="submission" date="2016-10" db="EMBL/GenBank/DDBJ databases">
        <title>Description of Gloeomargarita lithophora gen. nov., sp. nov., a thylakoid-bearing basal-branching cyanobacterium with intracellular carbonates, and proposal for Gloeomargaritales ord. nov.</title>
        <authorList>
            <person name="Moreira D."/>
            <person name="Tavera R."/>
            <person name="Benzerara K."/>
            <person name="Skouri-Panet F."/>
            <person name="Couradeau E."/>
            <person name="Gerard E."/>
            <person name="Loussert C."/>
            <person name="Novelo E."/>
            <person name="Zivanovic Y."/>
            <person name="Lopez-Garcia P."/>
        </authorList>
    </citation>
    <scope>NUCLEOTIDE SEQUENCE [LARGE SCALE GENOMIC DNA]</scope>
    <source>
        <strain evidence="1 2">D10</strain>
    </source>
</reference>
<sequence length="36" mass="3955">NAVGHLYLFEPAERYLAGMPVLLRTRDGGSAPATYF</sequence>
<keyword evidence="2" id="KW-1185">Reference proteome</keyword>
<dbReference type="Proteomes" id="UP000180235">
    <property type="component" value="Chromosome"/>
</dbReference>
<dbReference type="EMBL" id="CP017675">
    <property type="protein sequence ID" value="APB34562.1"/>
    <property type="molecule type" value="Genomic_DNA"/>
</dbReference>
<organism evidence="1 2">
    <name type="scientific">Gloeomargarita lithophora Alchichica-D10</name>
    <dbReference type="NCBI Taxonomy" id="1188229"/>
    <lineage>
        <taxon>Bacteria</taxon>
        <taxon>Bacillati</taxon>
        <taxon>Cyanobacteriota</taxon>
        <taxon>Cyanophyceae</taxon>
        <taxon>Gloeomargaritales</taxon>
        <taxon>Gloeomargaritaceae</taxon>
        <taxon>Gloeomargarita</taxon>
    </lineage>
</organism>
<accession>A0A1J0AF39</accession>
<protein>
    <submittedName>
        <fullName evidence="1">Uncharacterized protein</fullName>
    </submittedName>
</protein>
<dbReference type="KEGG" id="glt:GlitD10_2231.1"/>
<feature type="non-terminal residue" evidence="1">
    <location>
        <position position="1"/>
    </location>
</feature>
<name>A0A1J0AF39_9CYAN</name>
<evidence type="ECO:0000313" key="2">
    <source>
        <dbReference type="Proteomes" id="UP000180235"/>
    </source>
</evidence>
<proteinExistence type="predicted"/>
<evidence type="ECO:0000313" key="1">
    <source>
        <dbReference type="EMBL" id="APB34562.1"/>
    </source>
</evidence>
<dbReference type="AlphaFoldDB" id="A0A1J0AF39"/>
<gene>
    <name evidence="1" type="ORF">GlitD10_2231</name>
</gene>